<dbReference type="PANTHER" id="PTHR12270:SF52">
    <property type="entry name" value="GLYCOSYLTRANSFERASE-LIKE PROTEIN GNT13-RELATED"/>
    <property type="match status" value="1"/>
</dbReference>
<accession>A0A150H2I1</accession>
<dbReference type="EMBL" id="LSYV01000003">
    <property type="protein sequence ID" value="KXZ55800.1"/>
    <property type="molecule type" value="Genomic_DNA"/>
</dbReference>
<keyword evidence="2" id="KW-0812">Transmembrane</keyword>
<dbReference type="GO" id="GO:0035269">
    <property type="term" value="P:protein O-linked glycosylation via mannose"/>
    <property type="evidence" value="ECO:0007669"/>
    <property type="project" value="TreeGrafter"/>
</dbReference>
<evidence type="ECO:0000313" key="8">
    <source>
        <dbReference type="Proteomes" id="UP000075714"/>
    </source>
</evidence>
<proteinExistence type="predicted"/>
<dbReference type="GO" id="GO:0016020">
    <property type="term" value="C:membrane"/>
    <property type="evidence" value="ECO:0007669"/>
    <property type="project" value="UniProtKB-SubCell"/>
</dbReference>
<evidence type="ECO:0000256" key="1">
    <source>
        <dbReference type="ARBA" id="ARBA00004606"/>
    </source>
</evidence>
<evidence type="ECO:0000256" key="4">
    <source>
        <dbReference type="ARBA" id="ARBA00022989"/>
    </source>
</evidence>
<keyword evidence="3" id="KW-0735">Signal-anchor</keyword>
<dbReference type="InterPro" id="IPR051292">
    <property type="entry name" value="Xyl/GlcA_transferase"/>
</dbReference>
<keyword evidence="8" id="KW-1185">Reference proteome</keyword>
<dbReference type="Proteomes" id="UP000075714">
    <property type="component" value="Unassembled WGS sequence"/>
</dbReference>
<evidence type="ECO:0000256" key="3">
    <source>
        <dbReference type="ARBA" id="ARBA00022968"/>
    </source>
</evidence>
<evidence type="ECO:0000256" key="6">
    <source>
        <dbReference type="ARBA" id="ARBA00023180"/>
    </source>
</evidence>
<dbReference type="PANTHER" id="PTHR12270">
    <property type="entry name" value="GLYCOSYLTRANSFERASE-RELATED"/>
    <property type="match status" value="1"/>
</dbReference>
<evidence type="ECO:0000256" key="5">
    <source>
        <dbReference type="ARBA" id="ARBA00023136"/>
    </source>
</evidence>
<comment type="caution">
    <text evidence="7">The sequence shown here is derived from an EMBL/GenBank/DDBJ whole genome shotgun (WGS) entry which is preliminary data.</text>
</comment>
<dbReference type="GO" id="GO:0042285">
    <property type="term" value="F:xylosyltransferase activity"/>
    <property type="evidence" value="ECO:0007669"/>
    <property type="project" value="TreeGrafter"/>
</dbReference>
<keyword evidence="4" id="KW-1133">Transmembrane helix</keyword>
<evidence type="ECO:0000313" key="7">
    <source>
        <dbReference type="EMBL" id="KXZ55800.1"/>
    </source>
</evidence>
<gene>
    <name evidence="7" type="ORF">GPECTOR_2g1350</name>
</gene>
<name>A0A150H2I1_GONPE</name>
<keyword evidence="5" id="KW-0472">Membrane</keyword>
<dbReference type="PROSITE" id="PS51257">
    <property type="entry name" value="PROKAR_LIPOPROTEIN"/>
    <property type="match status" value="1"/>
</dbReference>
<dbReference type="GO" id="GO:0015020">
    <property type="term" value="F:glucuronosyltransferase activity"/>
    <property type="evidence" value="ECO:0007669"/>
    <property type="project" value="TreeGrafter"/>
</dbReference>
<reference evidence="8" key="1">
    <citation type="journal article" date="2016" name="Nat. Commun.">
        <title>The Gonium pectorale genome demonstrates co-option of cell cycle regulation during the evolution of multicellularity.</title>
        <authorList>
            <person name="Hanschen E.R."/>
            <person name="Marriage T.N."/>
            <person name="Ferris P.J."/>
            <person name="Hamaji T."/>
            <person name="Toyoda A."/>
            <person name="Fujiyama A."/>
            <person name="Neme R."/>
            <person name="Noguchi H."/>
            <person name="Minakuchi Y."/>
            <person name="Suzuki M."/>
            <person name="Kawai-Toyooka H."/>
            <person name="Smith D.R."/>
            <person name="Sparks H."/>
            <person name="Anderson J."/>
            <person name="Bakaric R."/>
            <person name="Luria V."/>
            <person name="Karger A."/>
            <person name="Kirschner M.W."/>
            <person name="Durand P.M."/>
            <person name="Michod R.E."/>
            <person name="Nozaki H."/>
            <person name="Olson B.J."/>
        </authorList>
    </citation>
    <scope>NUCLEOTIDE SEQUENCE [LARGE SCALE GENOMIC DNA]</scope>
    <source>
        <strain evidence="8">NIES-2863</strain>
    </source>
</reference>
<comment type="subcellular location">
    <subcellularLocation>
        <location evidence="1">Membrane</location>
        <topology evidence="1">Single-pass type II membrane protein</topology>
    </subcellularLocation>
</comment>
<evidence type="ECO:0000256" key="2">
    <source>
        <dbReference type="ARBA" id="ARBA00022692"/>
    </source>
</evidence>
<dbReference type="OrthoDB" id="528698at2759"/>
<organism evidence="7 8">
    <name type="scientific">Gonium pectorale</name>
    <name type="common">Green alga</name>
    <dbReference type="NCBI Taxonomy" id="33097"/>
    <lineage>
        <taxon>Eukaryota</taxon>
        <taxon>Viridiplantae</taxon>
        <taxon>Chlorophyta</taxon>
        <taxon>core chlorophytes</taxon>
        <taxon>Chlorophyceae</taxon>
        <taxon>CS clade</taxon>
        <taxon>Chlamydomonadales</taxon>
        <taxon>Volvocaceae</taxon>
        <taxon>Gonium</taxon>
    </lineage>
</organism>
<dbReference type="AlphaFoldDB" id="A0A150H2I1"/>
<protein>
    <submittedName>
        <fullName evidence="7">Uncharacterized protein</fullName>
    </submittedName>
</protein>
<keyword evidence="6" id="KW-0325">Glycoprotein</keyword>
<sequence length="132" mass="14281">MQALFARMEDPRCSATTGAGGSCCQLHLALFTERVADRQLASIMPTNALRNAAMLAVRTPLAAMMDADLGVNHQFNRLVTDPAWMQNVMSQATDSPSLCILPAWEAHPSFELERARNLTQKALAAATPSCHA</sequence>